<reference evidence="2" key="1">
    <citation type="journal article" date="2008" name="Nat. Genet.">
        <title>The Pristionchus pacificus genome provides a unique perspective on nematode lifestyle and parasitism.</title>
        <authorList>
            <person name="Dieterich C."/>
            <person name="Clifton S.W."/>
            <person name="Schuster L.N."/>
            <person name="Chinwalla A."/>
            <person name="Delehaunty K."/>
            <person name="Dinkelacker I."/>
            <person name="Fulton L."/>
            <person name="Fulton R."/>
            <person name="Godfrey J."/>
            <person name="Minx P."/>
            <person name="Mitreva M."/>
            <person name="Roeseler W."/>
            <person name="Tian H."/>
            <person name="Witte H."/>
            <person name="Yang S.P."/>
            <person name="Wilson R.K."/>
            <person name="Sommer R.J."/>
        </authorList>
    </citation>
    <scope>NUCLEOTIDE SEQUENCE [LARGE SCALE GENOMIC DNA]</scope>
    <source>
        <strain evidence="2">PS312</strain>
    </source>
</reference>
<dbReference type="Proteomes" id="UP000005239">
    <property type="component" value="Unassembled WGS sequence"/>
</dbReference>
<gene>
    <name evidence="1" type="primary">WBGene00115907</name>
</gene>
<keyword evidence="2" id="KW-1185">Reference proteome</keyword>
<dbReference type="PANTHER" id="PTHR10972:SF209">
    <property type="entry name" value="OXYSTEROL-BINDING PROTEIN"/>
    <property type="match status" value="1"/>
</dbReference>
<dbReference type="SUPFAM" id="SSF144000">
    <property type="entry name" value="Oxysterol-binding protein-like"/>
    <property type="match status" value="1"/>
</dbReference>
<dbReference type="InterPro" id="IPR000648">
    <property type="entry name" value="Oxysterol-bd"/>
</dbReference>
<reference evidence="1" key="2">
    <citation type="submission" date="2022-06" db="UniProtKB">
        <authorList>
            <consortium name="EnsemblMetazoa"/>
        </authorList>
    </citation>
    <scope>IDENTIFICATION</scope>
    <source>
        <strain evidence="1">PS312</strain>
    </source>
</reference>
<proteinExistence type="predicted"/>
<organism evidence="1 2">
    <name type="scientific">Pristionchus pacificus</name>
    <name type="common">Parasitic nematode worm</name>
    <dbReference type="NCBI Taxonomy" id="54126"/>
    <lineage>
        <taxon>Eukaryota</taxon>
        <taxon>Metazoa</taxon>
        <taxon>Ecdysozoa</taxon>
        <taxon>Nematoda</taxon>
        <taxon>Chromadorea</taxon>
        <taxon>Rhabditida</taxon>
        <taxon>Rhabditina</taxon>
        <taxon>Diplogasteromorpha</taxon>
        <taxon>Diplogasteroidea</taxon>
        <taxon>Neodiplogasteridae</taxon>
        <taxon>Pristionchus</taxon>
    </lineage>
</organism>
<dbReference type="EnsemblMetazoa" id="PPA26353.1">
    <property type="protein sequence ID" value="PPA26353.1"/>
    <property type="gene ID" value="WBGene00115907"/>
</dbReference>
<protein>
    <submittedName>
        <fullName evidence="1">Obr-2</fullName>
    </submittedName>
</protein>
<accession>A0A8R1YQF8</accession>
<evidence type="ECO:0000313" key="1">
    <source>
        <dbReference type="EnsemblMetazoa" id="PPA26353.1"/>
    </source>
</evidence>
<dbReference type="Pfam" id="PF01237">
    <property type="entry name" value="Oxysterol_BP"/>
    <property type="match status" value="1"/>
</dbReference>
<dbReference type="GO" id="GO:0005886">
    <property type="term" value="C:plasma membrane"/>
    <property type="evidence" value="ECO:0000318"/>
    <property type="project" value="GO_Central"/>
</dbReference>
<dbReference type="AlphaFoldDB" id="A0A2A6BEZ0"/>
<dbReference type="GO" id="GO:0097038">
    <property type="term" value="C:perinuclear endoplasmic reticulum"/>
    <property type="evidence" value="ECO:0000318"/>
    <property type="project" value="GO_Central"/>
</dbReference>
<dbReference type="InterPro" id="IPR037239">
    <property type="entry name" value="OSBP_sf"/>
</dbReference>
<name>A0A2A6BEZ0_PRIPA</name>
<dbReference type="Gene3D" id="2.40.160.120">
    <property type="match status" value="1"/>
</dbReference>
<dbReference type="GO" id="GO:0005829">
    <property type="term" value="C:cytosol"/>
    <property type="evidence" value="ECO:0000318"/>
    <property type="project" value="GO_Central"/>
</dbReference>
<accession>A0A2A6BEZ0</accession>
<evidence type="ECO:0000313" key="2">
    <source>
        <dbReference type="Proteomes" id="UP000005239"/>
    </source>
</evidence>
<sequence length="501" mass="57442">MYNSFTSLTYSFTRALPFPRIVKLSCKCILIQSHFASLFQIPPPPFLPSLHSLHFLSFYSVALPFLAMKSSSSKSLEMLIITEVNRPSVITPGQRLKMPREVPPREGYSLWEIIKPNLGRDFSRFKVPVNMNEPVTMLQRLAESYMAYIDLILKAITKEAPIERMELIATYAISGLATNRNRLTKPFNPLLLETFEYQKDGCRFMSEQVSNHPPVSLLHVDGPGFHLTATVSPKVSFWMNRLICNPNSVVKLVLTHTNEVYHWETPTCTIWNVMLGKPYMNLSGNSIIRCPSTGYEARLNFDSNGGWSQRTTDLHVDGYINHGKVAIRGIYGNWSLYVATCPAHSLKDNYNLWQKAFLKSVSEKGDKGVILPQSTVLWSAFKLPDRYEMQYHFTYMTLHLNEIPPSLKSVLPATDSRKRPDMHKLEHGQLEAACDCKEYIEEAQRARRKEGGKRTKPKWFTHGKDGWTFNTSYWDRKFDDCEDIFEGPNGAVIRTAREKRP</sequence>
<dbReference type="GO" id="GO:0032934">
    <property type="term" value="F:sterol binding"/>
    <property type="evidence" value="ECO:0000318"/>
    <property type="project" value="GO_Central"/>
</dbReference>
<dbReference type="PANTHER" id="PTHR10972">
    <property type="entry name" value="OXYSTEROL-BINDING PROTEIN-RELATED"/>
    <property type="match status" value="1"/>
</dbReference>
<dbReference type="OrthoDB" id="416222at2759"/>